<dbReference type="AlphaFoldDB" id="A0A6A7A534"/>
<sequence>MTAQHPNVGLSLATSCSHGSSGTCFSELRLCHQTFLAGCLRPHHDLRRMSVIASGRRRRQVVGLYFWYLNFETLQPSPNSSQLL</sequence>
<dbReference type="Proteomes" id="UP000799424">
    <property type="component" value="Unassembled WGS sequence"/>
</dbReference>
<keyword evidence="2" id="KW-1185">Reference proteome</keyword>
<proteinExistence type="predicted"/>
<evidence type="ECO:0000313" key="2">
    <source>
        <dbReference type="Proteomes" id="UP000799424"/>
    </source>
</evidence>
<protein>
    <submittedName>
        <fullName evidence="1">Uncharacterized protein</fullName>
    </submittedName>
</protein>
<evidence type="ECO:0000313" key="1">
    <source>
        <dbReference type="EMBL" id="KAF2828401.1"/>
    </source>
</evidence>
<organism evidence="1 2">
    <name type="scientific">Ophiobolus disseminans</name>
    <dbReference type="NCBI Taxonomy" id="1469910"/>
    <lineage>
        <taxon>Eukaryota</taxon>
        <taxon>Fungi</taxon>
        <taxon>Dikarya</taxon>
        <taxon>Ascomycota</taxon>
        <taxon>Pezizomycotina</taxon>
        <taxon>Dothideomycetes</taxon>
        <taxon>Pleosporomycetidae</taxon>
        <taxon>Pleosporales</taxon>
        <taxon>Pleosporineae</taxon>
        <taxon>Phaeosphaeriaceae</taxon>
        <taxon>Ophiobolus</taxon>
    </lineage>
</organism>
<accession>A0A6A7A534</accession>
<gene>
    <name evidence="1" type="ORF">CC86DRAFT_192996</name>
</gene>
<reference evidence="1" key="1">
    <citation type="journal article" date="2020" name="Stud. Mycol.">
        <title>101 Dothideomycetes genomes: a test case for predicting lifestyles and emergence of pathogens.</title>
        <authorList>
            <person name="Haridas S."/>
            <person name="Albert R."/>
            <person name="Binder M."/>
            <person name="Bloem J."/>
            <person name="Labutti K."/>
            <person name="Salamov A."/>
            <person name="Andreopoulos B."/>
            <person name="Baker S."/>
            <person name="Barry K."/>
            <person name="Bills G."/>
            <person name="Bluhm B."/>
            <person name="Cannon C."/>
            <person name="Castanera R."/>
            <person name="Culley D."/>
            <person name="Daum C."/>
            <person name="Ezra D."/>
            <person name="Gonzalez J."/>
            <person name="Henrissat B."/>
            <person name="Kuo A."/>
            <person name="Liang C."/>
            <person name="Lipzen A."/>
            <person name="Lutzoni F."/>
            <person name="Magnuson J."/>
            <person name="Mondo S."/>
            <person name="Nolan M."/>
            <person name="Ohm R."/>
            <person name="Pangilinan J."/>
            <person name="Park H.-J."/>
            <person name="Ramirez L."/>
            <person name="Alfaro M."/>
            <person name="Sun H."/>
            <person name="Tritt A."/>
            <person name="Yoshinaga Y."/>
            <person name="Zwiers L.-H."/>
            <person name="Turgeon B."/>
            <person name="Goodwin S."/>
            <person name="Spatafora J."/>
            <person name="Crous P."/>
            <person name="Grigoriev I."/>
        </authorList>
    </citation>
    <scope>NUCLEOTIDE SEQUENCE</scope>
    <source>
        <strain evidence="1">CBS 113818</strain>
    </source>
</reference>
<name>A0A6A7A534_9PLEO</name>
<dbReference type="EMBL" id="MU006222">
    <property type="protein sequence ID" value="KAF2828401.1"/>
    <property type="molecule type" value="Genomic_DNA"/>
</dbReference>